<name>A0A7C1GNM4_9CREN</name>
<dbReference type="InterPro" id="IPR007842">
    <property type="entry name" value="HEPN_dom"/>
</dbReference>
<dbReference type="AlphaFoldDB" id="A0A7C1GNM4"/>
<dbReference type="PROSITE" id="PS50910">
    <property type="entry name" value="HEPN"/>
    <property type="match status" value="1"/>
</dbReference>
<proteinExistence type="predicted"/>
<gene>
    <name evidence="2" type="ORF">ENN26_04855</name>
</gene>
<feature type="domain" description="HEPN" evidence="1">
    <location>
        <begin position="10"/>
        <end position="120"/>
    </location>
</feature>
<dbReference type="Pfam" id="PF05168">
    <property type="entry name" value="HEPN"/>
    <property type="match status" value="1"/>
</dbReference>
<dbReference type="SUPFAM" id="SSF81593">
    <property type="entry name" value="Nucleotidyltransferase substrate binding subunit/domain"/>
    <property type="match status" value="1"/>
</dbReference>
<dbReference type="EMBL" id="DSAY01000089">
    <property type="protein sequence ID" value="HDP15091.1"/>
    <property type="molecule type" value="Genomic_DNA"/>
</dbReference>
<comment type="caution">
    <text evidence="2">The sequence shown here is derived from an EMBL/GenBank/DDBJ whole genome shotgun (WGS) entry which is preliminary data.</text>
</comment>
<accession>A0A7C1GNM4</accession>
<dbReference type="SMART" id="SM00748">
    <property type="entry name" value="HEPN"/>
    <property type="match status" value="1"/>
</dbReference>
<protein>
    <submittedName>
        <fullName evidence="2">HEPN domain-containing protein</fullName>
    </submittedName>
</protein>
<evidence type="ECO:0000259" key="1">
    <source>
        <dbReference type="PROSITE" id="PS50910"/>
    </source>
</evidence>
<evidence type="ECO:0000313" key="2">
    <source>
        <dbReference type="EMBL" id="HDP15091.1"/>
    </source>
</evidence>
<reference evidence="2" key="1">
    <citation type="journal article" date="2020" name="mSystems">
        <title>Genome- and Community-Level Interaction Insights into Carbon Utilization and Element Cycling Functions of Hydrothermarchaeota in Hydrothermal Sediment.</title>
        <authorList>
            <person name="Zhou Z."/>
            <person name="Liu Y."/>
            <person name="Xu W."/>
            <person name="Pan J."/>
            <person name="Luo Z.H."/>
            <person name="Li M."/>
        </authorList>
    </citation>
    <scope>NUCLEOTIDE SEQUENCE [LARGE SCALE GENOMIC DNA]</scope>
    <source>
        <strain evidence="2">SpSt-116</strain>
    </source>
</reference>
<organism evidence="2">
    <name type="scientific">Thermofilum adornatum</name>
    <dbReference type="NCBI Taxonomy" id="1365176"/>
    <lineage>
        <taxon>Archaea</taxon>
        <taxon>Thermoproteota</taxon>
        <taxon>Thermoprotei</taxon>
        <taxon>Thermofilales</taxon>
        <taxon>Thermofilaceae</taxon>
        <taxon>Thermofilum</taxon>
    </lineage>
</organism>
<dbReference type="Gene3D" id="1.20.120.330">
    <property type="entry name" value="Nucleotidyltransferases domain 2"/>
    <property type="match status" value="1"/>
</dbReference>
<sequence length="128" mass="15225">MSYEELDILRRRAEAFLRNAKRLLEEGEADLAMFSMEQYCQLILKYKLLLLRGFYPKTHILRRLIRTLGEVRPVVLTLINDVKNLHYIAKIEEAYISSRYAPIVYEVEEAKDVYKFIEEVFKPLVEPI</sequence>